<dbReference type="InterPro" id="IPR013216">
    <property type="entry name" value="Methyltransf_11"/>
</dbReference>
<dbReference type="EMBL" id="FNQR01000009">
    <property type="protein sequence ID" value="SEA87193.1"/>
    <property type="molecule type" value="Genomic_DNA"/>
</dbReference>
<dbReference type="Proteomes" id="UP000198584">
    <property type="component" value="Unassembled WGS sequence"/>
</dbReference>
<sequence>MNKKFAWHKEAERQWDDRVDFWNQNSKDMWDEGSRKTIIPFIQKHIAPDASIADIGCGDGYGSYRLHQAGYQVTGIDISPAMVERAKRQLEMEELTFMQGDLAGLDIDKESFDAIMAINCLEWTEVPSDGLKEMIRILRPGGKLCIGVLGPTAAPRKNSYRRLYGEDVICNTMMPWEFETLAEEMGLKVIDGHGVYKRGVSDKRLKGLPVELQQALTFMWVFMLEK</sequence>
<accession>A0A1H4EQ45</accession>
<dbReference type="OrthoDB" id="5522265at2"/>
<dbReference type="Pfam" id="PF08241">
    <property type="entry name" value="Methyltransf_11"/>
    <property type="match status" value="1"/>
</dbReference>
<gene>
    <name evidence="2" type="ORF">SAMN05421743_109185</name>
</gene>
<dbReference type="PANTHER" id="PTHR43861">
    <property type="entry name" value="TRANS-ACONITATE 2-METHYLTRANSFERASE-RELATED"/>
    <property type="match status" value="1"/>
</dbReference>
<evidence type="ECO:0000313" key="3">
    <source>
        <dbReference type="Proteomes" id="UP000198584"/>
    </source>
</evidence>
<dbReference type="SUPFAM" id="SSF53335">
    <property type="entry name" value="S-adenosyl-L-methionine-dependent methyltransferases"/>
    <property type="match status" value="1"/>
</dbReference>
<name>A0A1H4EQ45_9BACI</name>
<evidence type="ECO:0000259" key="1">
    <source>
        <dbReference type="Pfam" id="PF08241"/>
    </source>
</evidence>
<dbReference type="RefSeq" id="WP_093045301.1">
    <property type="nucleotide sequence ID" value="NZ_FNQR01000009.1"/>
</dbReference>
<dbReference type="STRING" id="571932.SAMN05421743_109185"/>
<proteinExistence type="predicted"/>
<dbReference type="InterPro" id="IPR029063">
    <property type="entry name" value="SAM-dependent_MTases_sf"/>
</dbReference>
<keyword evidence="2" id="KW-0489">Methyltransferase</keyword>
<keyword evidence="2" id="KW-0808">Transferase</keyword>
<organism evidence="2 3">
    <name type="scientific">Thalassobacillus cyri</name>
    <dbReference type="NCBI Taxonomy" id="571932"/>
    <lineage>
        <taxon>Bacteria</taxon>
        <taxon>Bacillati</taxon>
        <taxon>Bacillota</taxon>
        <taxon>Bacilli</taxon>
        <taxon>Bacillales</taxon>
        <taxon>Bacillaceae</taxon>
        <taxon>Thalassobacillus</taxon>
    </lineage>
</organism>
<dbReference type="PANTHER" id="PTHR43861:SF1">
    <property type="entry name" value="TRANS-ACONITATE 2-METHYLTRANSFERASE"/>
    <property type="match status" value="1"/>
</dbReference>
<dbReference type="Gene3D" id="3.40.50.150">
    <property type="entry name" value="Vaccinia Virus protein VP39"/>
    <property type="match status" value="1"/>
</dbReference>
<dbReference type="CDD" id="cd02440">
    <property type="entry name" value="AdoMet_MTases"/>
    <property type="match status" value="1"/>
</dbReference>
<keyword evidence="3" id="KW-1185">Reference proteome</keyword>
<reference evidence="2 3" key="1">
    <citation type="submission" date="2016-10" db="EMBL/GenBank/DDBJ databases">
        <authorList>
            <person name="de Groot N.N."/>
        </authorList>
    </citation>
    <scope>NUCLEOTIDE SEQUENCE [LARGE SCALE GENOMIC DNA]</scope>
    <source>
        <strain evidence="2 3">CCM7597</strain>
    </source>
</reference>
<protein>
    <submittedName>
        <fullName evidence="2">Methyltransferase domain-containing protein</fullName>
    </submittedName>
</protein>
<dbReference type="GO" id="GO:0008757">
    <property type="term" value="F:S-adenosylmethionine-dependent methyltransferase activity"/>
    <property type="evidence" value="ECO:0007669"/>
    <property type="project" value="InterPro"/>
</dbReference>
<evidence type="ECO:0000313" key="2">
    <source>
        <dbReference type="EMBL" id="SEA87193.1"/>
    </source>
</evidence>
<dbReference type="GO" id="GO:0032259">
    <property type="term" value="P:methylation"/>
    <property type="evidence" value="ECO:0007669"/>
    <property type="project" value="UniProtKB-KW"/>
</dbReference>
<dbReference type="AlphaFoldDB" id="A0A1H4EQ45"/>
<feature type="domain" description="Methyltransferase type 11" evidence="1">
    <location>
        <begin position="54"/>
        <end position="146"/>
    </location>
</feature>